<feature type="compositionally biased region" description="Polar residues" evidence="1">
    <location>
        <begin position="354"/>
        <end position="371"/>
    </location>
</feature>
<dbReference type="SUPFAM" id="SSF54593">
    <property type="entry name" value="Glyoxalase/Bleomycin resistance protein/Dihydroxybiphenyl dioxygenase"/>
    <property type="match status" value="2"/>
</dbReference>
<reference evidence="2" key="1">
    <citation type="submission" date="2021-05" db="EMBL/GenBank/DDBJ databases">
        <title>A free-living protist that lacks canonical eukaryotic 1 DNA replication and segregation systems.</title>
        <authorList>
            <person name="Salas-Leiva D.E."/>
            <person name="Tromer E.C."/>
            <person name="Curtis B.A."/>
            <person name="Jerlstrom-Hultqvist J."/>
            <person name="Kolisko M."/>
            <person name="Yi Z."/>
            <person name="Salas-Leiva J.S."/>
            <person name="Gallot-Lavallee L."/>
            <person name="Kops G.J.P.L."/>
            <person name="Archibald J.M."/>
            <person name="Simpson A.G.B."/>
            <person name="Roger A.J."/>
        </authorList>
    </citation>
    <scope>NUCLEOTIDE SEQUENCE</scope>
    <source>
        <strain evidence="2">BICM</strain>
    </source>
</reference>
<dbReference type="AlphaFoldDB" id="A0A8J6DYX7"/>
<evidence type="ECO:0000313" key="3">
    <source>
        <dbReference type="Proteomes" id="UP000717585"/>
    </source>
</evidence>
<protein>
    <submittedName>
        <fullName evidence="2">Glyoxalase-like domain</fullName>
    </submittedName>
</protein>
<gene>
    <name evidence="2" type="ORF">J8273_5792</name>
</gene>
<proteinExistence type="predicted"/>
<feature type="region of interest" description="Disordered" evidence="1">
    <location>
        <begin position="385"/>
        <end position="424"/>
    </location>
</feature>
<organism evidence="2 3">
    <name type="scientific">Carpediemonas membranifera</name>
    <dbReference type="NCBI Taxonomy" id="201153"/>
    <lineage>
        <taxon>Eukaryota</taxon>
        <taxon>Metamonada</taxon>
        <taxon>Carpediemonas-like organisms</taxon>
        <taxon>Carpediemonas</taxon>
    </lineage>
</organism>
<feature type="region of interest" description="Disordered" evidence="1">
    <location>
        <begin position="352"/>
        <end position="371"/>
    </location>
</feature>
<evidence type="ECO:0000313" key="2">
    <source>
        <dbReference type="EMBL" id="KAG9392859.1"/>
    </source>
</evidence>
<name>A0A8J6DYX7_9EUKA</name>
<comment type="caution">
    <text evidence="2">The sequence shown here is derived from an EMBL/GenBank/DDBJ whole genome shotgun (WGS) entry which is preliminary data.</text>
</comment>
<dbReference type="EMBL" id="JAHDYR010000031">
    <property type="protein sequence ID" value="KAG9392859.1"/>
    <property type="molecule type" value="Genomic_DNA"/>
</dbReference>
<sequence length="424" mass="46433">MLSVANTTTLPAEEKAIISNMNIFIRSFIFRAVDMPMTRFFYTTCLSLVETYTASPNLTTQIAVFMAPQRGMRPAENHPLSVSLRFEASGHDAIDGNHVSAAPYQPNDNTMLVFYVSDLAMVMQRVHGAGLSVVTEPVDIFGVKTAIVLDPNGYRVRVTQLPSSFASSAPGQRSIIPDMDCRLAFLQLPCLAAETAVRWYDQTFSAIVHTTGGDTPFNNAQDVRPGPDGCIKPINGRVGLHAVDKETFLQLRCSYFYIAAGDRTVFPSVCYVDSVRQQTELKHSICKGISVHVPDLTAFWNTLPADGHEIVAGPRFKAGVGNVAYLRDPAGLVIEVSSDARTVRRGNDPRVVTKTASTQRPAPTRQGSVVSAASTPWTCMVGTNKAREHRRKEDADLGVQRDLEEPGESQVPTGRLVERELMMD</sequence>
<keyword evidence="3" id="KW-1185">Reference proteome</keyword>
<feature type="compositionally biased region" description="Basic and acidic residues" evidence="1">
    <location>
        <begin position="391"/>
        <end position="404"/>
    </location>
</feature>
<dbReference type="Proteomes" id="UP000717585">
    <property type="component" value="Unassembled WGS sequence"/>
</dbReference>
<dbReference type="OrthoDB" id="5557314at2759"/>
<dbReference type="InterPro" id="IPR029068">
    <property type="entry name" value="Glyas_Bleomycin-R_OHBP_Dase"/>
</dbReference>
<evidence type="ECO:0000256" key="1">
    <source>
        <dbReference type="SAM" id="MobiDB-lite"/>
    </source>
</evidence>
<dbReference type="Gene3D" id="3.10.180.10">
    <property type="entry name" value="2,3-Dihydroxybiphenyl 1,2-Dioxygenase, domain 1"/>
    <property type="match status" value="2"/>
</dbReference>
<accession>A0A8J6DYX7</accession>